<keyword evidence="7 9" id="KW-0472">Membrane</keyword>
<keyword evidence="10" id="KW-0966">Cell projection</keyword>
<evidence type="ECO:0000256" key="7">
    <source>
        <dbReference type="ARBA" id="ARBA00023136"/>
    </source>
</evidence>
<evidence type="ECO:0000256" key="1">
    <source>
        <dbReference type="ARBA" id="ARBA00004651"/>
    </source>
</evidence>
<evidence type="ECO:0000256" key="5">
    <source>
        <dbReference type="ARBA" id="ARBA00022692"/>
    </source>
</evidence>
<evidence type="ECO:0000256" key="3">
    <source>
        <dbReference type="ARBA" id="ARBA00021718"/>
    </source>
</evidence>
<evidence type="ECO:0000256" key="8">
    <source>
        <dbReference type="ARBA" id="ARBA00023143"/>
    </source>
</evidence>
<comment type="function">
    <text evidence="9">Role in flagellar biosynthesis.</text>
</comment>
<feature type="transmembrane region" description="Helical" evidence="9">
    <location>
        <begin position="50"/>
        <end position="70"/>
    </location>
</feature>
<gene>
    <name evidence="9" type="primary">fliQ</name>
    <name evidence="10" type="ORF">HNQ80_002592</name>
</gene>
<dbReference type="GO" id="GO:0009306">
    <property type="term" value="P:protein secretion"/>
    <property type="evidence" value="ECO:0007669"/>
    <property type="project" value="InterPro"/>
</dbReference>
<dbReference type="InterPro" id="IPR002191">
    <property type="entry name" value="Bac_export_3"/>
</dbReference>
<dbReference type="AlphaFoldDB" id="A0A841KWV2"/>
<keyword evidence="4 9" id="KW-1003">Cell membrane</keyword>
<dbReference type="GO" id="GO:0005886">
    <property type="term" value="C:plasma membrane"/>
    <property type="evidence" value="ECO:0007669"/>
    <property type="project" value="UniProtKB-SubCell"/>
</dbReference>
<evidence type="ECO:0000256" key="9">
    <source>
        <dbReference type="RuleBase" id="RU364090"/>
    </source>
</evidence>
<evidence type="ECO:0000313" key="11">
    <source>
        <dbReference type="Proteomes" id="UP000579281"/>
    </source>
</evidence>
<dbReference type="Proteomes" id="UP000579281">
    <property type="component" value="Unassembled WGS sequence"/>
</dbReference>
<keyword evidence="10" id="KW-0969">Cilium</keyword>
<proteinExistence type="inferred from homology"/>
<evidence type="ECO:0000256" key="4">
    <source>
        <dbReference type="ARBA" id="ARBA00022475"/>
    </source>
</evidence>
<protein>
    <recommendedName>
        <fullName evidence="3 9">Flagellar biosynthetic protein FliQ</fullName>
    </recommendedName>
</protein>
<accession>A0A841KWV2</accession>
<evidence type="ECO:0000256" key="6">
    <source>
        <dbReference type="ARBA" id="ARBA00022989"/>
    </source>
</evidence>
<keyword evidence="6 9" id="KW-1133">Transmembrane helix</keyword>
<dbReference type="PANTHER" id="PTHR34040:SF2">
    <property type="entry name" value="FLAGELLAR BIOSYNTHETIC PROTEIN FLIQ"/>
    <property type="match status" value="1"/>
</dbReference>
<feature type="transmembrane region" description="Helical" evidence="9">
    <location>
        <begin position="13"/>
        <end position="38"/>
    </location>
</feature>
<evidence type="ECO:0000313" key="10">
    <source>
        <dbReference type="EMBL" id="MBB6216490.1"/>
    </source>
</evidence>
<dbReference type="PRINTS" id="PR00952">
    <property type="entry name" value="TYPE3IMQPROT"/>
</dbReference>
<dbReference type="PANTHER" id="PTHR34040">
    <property type="entry name" value="FLAGELLAR BIOSYNTHETIC PROTEIN FLIQ"/>
    <property type="match status" value="1"/>
</dbReference>
<dbReference type="NCBIfam" id="TIGR01402">
    <property type="entry name" value="fliQ"/>
    <property type="match status" value="1"/>
</dbReference>
<keyword evidence="8 9" id="KW-0975">Bacterial flagellum</keyword>
<dbReference type="GO" id="GO:0044780">
    <property type="term" value="P:bacterial-type flagellum assembly"/>
    <property type="evidence" value="ECO:0007669"/>
    <property type="project" value="InterPro"/>
</dbReference>
<dbReference type="EMBL" id="JACHEN010000015">
    <property type="protein sequence ID" value="MBB6216490.1"/>
    <property type="molecule type" value="Genomic_DNA"/>
</dbReference>
<comment type="similarity">
    <text evidence="2 9">Belongs to the FliQ/MopD/SpaQ family.</text>
</comment>
<reference evidence="10 11" key="1">
    <citation type="submission" date="2020-08" db="EMBL/GenBank/DDBJ databases">
        <title>Genomic Encyclopedia of Type Strains, Phase IV (KMG-IV): sequencing the most valuable type-strain genomes for metagenomic binning, comparative biology and taxonomic classification.</title>
        <authorList>
            <person name="Goeker M."/>
        </authorList>
    </citation>
    <scope>NUCLEOTIDE SEQUENCE [LARGE SCALE GENOMIC DNA]</scope>
    <source>
        <strain evidence="10 11">DSM 103526</strain>
    </source>
</reference>
<comment type="caution">
    <text evidence="10">The sequence shown here is derived from an EMBL/GenBank/DDBJ whole genome shotgun (WGS) entry which is preliminary data.</text>
</comment>
<comment type="subcellular location">
    <subcellularLocation>
        <location evidence="1 9">Cell membrane</location>
        <topology evidence="1">Multi-pass membrane protein</topology>
    </subcellularLocation>
    <subcellularLocation>
        <location evidence="9">Bacterial flagellum basal body</location>
    </subcellularLocation>
</comment>
<dbReference type="RefSeq" id="WP_184311025.1">
    <property type="nucleotide sequence ID" value="NZ_JACHEN010000015.1"/>
</dbReference>
<dbReference type="Pfam" id="PF01313">
    <property type="entry name" value="Bac_export_3"/>
    <property type="match status" value="1"/>
</dbReference>
<keyword evidence="11" id="KW-1185">Reference proteome</keyword>
<sequence>MSEGLIIELFQQAMFNVIILSAPMLILGLVVGLAVSIFQATTQIQEATLAFVPKILAVLLAVIVFGPWLLATAVDYTQELFLNLNKFVQ</sequence>
<dbReference type="InterPro" id="IPR006305">
    <property type="entry name" value="FliQ"/>
</dbReference>
<keyword evidence="5 9" id="KW-0812">Transmembrane</keyword>
<organism evidence="10 11">
    <name type="scientific">Anaerosolibacter carboniphilus</name>
    <dbReference type="NCBI Taxonomy" id="1417629"/>
    <lineage>
        <taxon>Bacteria</taxon>
        <taxon>Bacillati</taxon>
        <taxon>Bacillota</taxon>
        <taxon>Clostridia</taxon>
        <taxon>Peptostreptococcales</taxon>
        <taxon>Thermotaleaceae</taxon>
        <taxon>Anaerosolibacter</taxon>
    </lineage>
</organism>
<dbReference type="GO" id="GO:0009425">
    <property type="term" value="C:bacterial-type flagellum basal body"/>
    <property type="evidence" value="ECO:0007669"/>
    <property type="project" value="UniProtKB-SubCell"/>
</dbReference>
<name>A0A841KWV2_9FIRM</name>
<dbReference type="PIRSF" id="PIRSF004669">
    <property type="entry name" value="FliQ"/>
    <property type="match status" value="1"/>
</dbReference>
<evidence type="ECO:0000256" key="2">
    <source>
        <dbReference type="ARBA" id="ARBA00006156"/>
    </source>
</evidence>
<keyword evidence="10" id="KW-0282">Flagellum</keyword>